<evidence type="ECO:0000259" key="6">
    <source>
        <dbReference type="PROSITE" id="PS50114"/>
    </source>
</evidence>
<dbReference type="PANTHER" id="PTHR45658">
    <property type="entry name" value="GATA TRANSCRIPTION FACTOR"/>
    <property type="match status" value="1"/>
</dbReference>
<dbReference type="PROSITE" id="PS00344">
    <property type="entry name" value="GATA_ZN_FINGER_1"/>
    <property type="match status" value="1"/>
</dbReference>
<dbReference type="InParanoid" id="A0A163JAI7"/>
<organism evidence="7">
    <name type="scientific">Absidia glauca</name>
    <name type="common">Pin mould</name>
    <dbReference type="NCBI Taxonomy" id="4829"/>
    <lineage>
        <taxon>Eukaryota</taxon>
        <taxon>Fungi</taxon>
        <taxon>Fungi incertae sedis</taxon>
        <taxon>Mucoromycota</taxon>
        <taxon>Mucoromycotina</taxon>
        <taxon>Mucoromycetes</taxon>
        <taxon>Mucorales</taxon>
        <taxon>Cunninghamellaceae</taxon>
        <taxon>Absidia</taxon>
    </lineage>
</organism>
<dbReference type="InterPro" id="IPR013088">
    <property type="entry name" value="Znf_NHR/GATA"/>
</dbReference>
<sequence>MLASLTEQKYHDVLTLSSSFLFLVRRGAERFVLPPISTLDEYIPKHQHHSKNDNNNSNNFTMLSPPSSFSSSSTTSPSSSLSDHSTVLIQHPPSPPRTAFEKMDTPIYPIGAQETTTSTPNSLGTGHHNNSILRTVSSDVDQVVQQANSLCDNMAHYKPYLLSASTTSQHDDELRPWMDSMIGKANEVLNALLRLRKQQMVSAPSPPPHTNLTPSSDHQYQQQQQHSFTYHHPQPQPPSLPSPPSSSRITITKRDWPNSATQQHHDPTSMANSRTSIPSRQRKRGKRSNFQGRCHSCNISETPEWRRGPDGARTLCNACGLRKSYIND</sequence>
<dbReference type="OrthoDB" id="2162994at2759"/>
<name>A0A163JAI7_ABSGL</name>
<keyword evidence="8" id="KW-1185">Reference proteome</keyword>
<evidence type="ECO:0000256" key="3">
    <source>
        <dbReference type="ARBA" id="ARBA00022833"/>
    </source>
</evidence>
<dbReference type="GO" id="GO:0006355">
    <property type="term" value="P:regulation of DNA-templated transcription"/>
    <property type="evidence" value="ECO:0007669"/>
    <property type="project" value="InterPro"/>
</dbReference>
<keyword evidence="3" id="KW-0862">Zinc</keyword>
<protein>
    <recommendedName>
        <fullName evidence="6">GATA-type domain-containing protein</fullName>
    </recommendedName>
</protein>
<keyword evidence="2 4" id="KW-0863">Zinc-finger</keyword>
<dbReference type="Gene3D" id="3.30.50.10">
    <property type="entry name" value="Erythroid Transcription Factor GATA-1, subunit A"/>
    <property type="match status" value="1"/>
</dbReference>
<evidence type="ECO:0000256" key="5">
    <source>
        <dbReference type="SAM" id="MobiDB-lite"/>
    </source>
</evidence>
<dbReference type="EMBL" id="LT552047">
    <property type="protein sequence ID" value="SAL98064.1"/>
    <property type="molecule type" value="Genomic_DNA"/>
</dbReference>
<dbReference type="OMA" id="DWPNSAT"/>
<proteinExistence type="predicted"/>
<dbReference type="Proteomes" id="UP000078561">
    <property type="component" value="Unassembled WGS sequence"/>
</dbReference>
<feature type="compositionally biased region" description="Low complexity" evidence="5">
    <location>
        <begin position="53"/>
        <end position="86"/>
    </location>
</feature>
<dbReference type="InterPro" id="IPR000679">
    <property type="entry name" value="Znf_GATA"/>
</dbReference>
<dbReference type="GO" id="GO:0043565">
    <property type="term" value="F:sequence-specific DNA binding"/>
    <property type="evidence" value="ECO:0007669"/>
    <property type="project" value="InterPro"/>
</dbReference>
<dbReference type="AlphaFoldDB" id="A0A163JAI7"/>
<feature type="region of interest" description="Disordered" evidence="5">
    <location>
        <begin position="46"/>
        <end position="87"/>
    </location>
</feature>
<dbReference type="SMART" id="SM00401">
    <property type="entry name" value="ZnF_GATA"/>
    <property type="match status" value="1"/>
</dbReference>
<feature type="compositionally biased region" description="Pro residues" evidence="5">
    <location>
        <begin position="234"/>
        <end position="244"/>
    </location>
</feature>
<evidence type="ECO:0000313" key="8">
    <source>
        <dbReference type="Proteomes" id="UP000078561"/>
    </source>
</evidence>
<evidence type="ECO:0000256" key="4">
    <source>
        <dbReference type="PROSITE-ProRule" id="PRU00094"/>
    </source>
</evidence>
<dbReference type="PROSITE" id="PS50114">
    <property type="entry name" value="GATA_ZN_FINGER_2"/>
    <property type="match status" value="1"/>
</dbReference>
<keyword evidence="1" id="KW-0479">Metal-binding</keyword>
<dbReference type="CDD" id="cd00202">
    <property type="entry name" value="ZnF_GATA"/>
    <property type="match status" value="1"/>
</dbReference>
<evidence type="ECO:0000256" key="2">
    <source>
        <dbReference type="ARBA" id="ARBA00022771"/>
    </source>
</evidence>
<dbReference type="GO" id="GO:0008270">
    <property type="term" value="F:zinc ion binding"/>
    <property type="evidence" value="ECO:0007669"/>
    <property type="project" value="UniProtKB-KW"/>
</dbReference>
<dbReference type="STRING" id="4829.A0A163JAI7"/>
<dbReference type="InterPro" id="IPR051140">
    <property type="entry name" value="GATA_TF"/>
</dbReference>
<feature type="domain" description="GATA-type" evidence="6">
    <location>
        <begin position="293"/>
        <end position="321"/>
    </location>
</feature>
<accession>A0A163JAI7</accession>
<reference evidence="7" key="1">
    <citation type="submission" date="2016-04" db="EMBL/GenBank/DDBJ databases">
        <authorList>
            <person name="Evans L.H."/>
            <person name="Alamgir A."/>
            <person name="Owens N."/>
            <person name="Weber N.D."/>
            <person name="Virtaneva K."/>
            <person name="Barbian K."/>
            <person name="Babar A."/>
            <person name="Rosenke K."/>
        </authorList>
    </citation>
    <scope>NUCLEOTIDE SEQUENCE [LARGE SCALE GENOMIC DNA]</scope>
    <source>
        <strain evidence="7">CBS 101.48</strain>
    </source>
</reference>
<feature type="region of interest" description="Disordered" evidence="5">
    <location>
        <begin position="199"/>
        <end position="293"/>
    </location>
</feature>
<evidence type="ECO:0000313" key="7">
    <source>
        <dbReference type="EMBL" id="SAL98064.1"/>
    </source>
</evidence>
<gene>
    <name evidence="7" type="primary">ABSGL_03591.1 scaffold 4609</name>
</gene>
<dbReference type="Pfam" id="PF00320">
    <property type="entry name" value="GATA"/>
    <property type="match status" value="1"/>
</dbReference>
<feature type="compositionally biased region" description="Polar residues" evidence="5">
    <location>
        <begin position="269"/>
        <end position="279"/>
    </location>
</feature>
<evidence type="ECO:0000256" key="1">
    <source>
        <dbReference type="ARBA" id="ARBA00022723"/>
    </source>
</evidence>
<dbReference type="SUPFAM" id="SSF57716">
    <property type="entry name" value="Glucocorticoid receptor-like (DNA-binding domain)"/>
    <property type="match status" value="1"/>
</dbReference>